<organism evidence="1 2">
    <name type="scientific">Embleya hyalina</name>
    <dbReference type="NCBI Taxonomy" id="516124"/>
    <lineage>
        <taxon>Bacteria</taxon>
        <taxon>Bacillati</taxon>
        <taxon>Actinomycetota</taxon>
        <taxon>Actinomycetes</taxon>
        <taxon>Kitasatosporales</taxon>
        <taxon>Streptomycetaceae</taxon>
        <taxon>Embleya</taxon>
    </lineage>
</organism>
<reference evidence="1 2" key="1">
    <citation type="submission" date="2018-12" db="EMBL/GenBank/DDBJ databases">
        <title>Draft genome sequence of Embleya hyalina NBRC 13850T.</title>
        <authorList>
            <person name="Komaki H."/>
            <person name="Hosoyama A."/>
            <person name="Kimura A."/>
            <person name="Ichikawa N."/>
            <person name="Tamura T."/>
        </authorList>
    </citation>
    <scope>NUCLEOTIDE SEQUENCE [LARGE SCALE GENOMIC DNA]</scope>
    <source>
        <strain evidence="1 2">NBRC 13850</strain>
    </source>
</reference>
<comment type="caution">
    <text evidence="1">The sequence shown here is derived from an EMBL/GenBank/DDBJ whole genome shotgun (WGS) entry which is preliminary data.</text>
</comment>
<dbReference type="RefSeq" id="WP_126635664.1">
    <property type="nucleotide sequence ID" value="NZ_BIFH01000014.1"/>
</dbReference>
<keyword evidence="2" id="KW-1185">Reference proteome</keyword>
<proteinExistence type="predicted"/>
<sequence>MADYEFRRLDIPRGTSRSDACRILTEQAEYGYWELDRLLLRGDGSRRVVLRRRIIRQVRTM</sequence>
<accession>A0A401YFK5</accession>
<dbReference type="OrthoDB" id="3481802at2"/>
<dbReference type="AlphaFoldDB" id="A0A401YFK5"/>
<name>A0A401YFK5_9ACTN</name>
<evidence type="ECO:0000313" key="2">
    <source>
        <dbReference type="Proteomes" id="UP000286931"/>
    </source>
</evidence>
<dbReference type="Proteomes" id="UP000286931">
    <property type="component" value="Unassembled WGS sequence"/>
</dbReference>
<dbReference type="InterPro" id="IPR043758">
    <property type="entry name" value="DUF5703"/>
</dbReference>
<gene>
    <name evidence="1" type="ORF">EHYA_01001</name>
</gene>
<protein>
    <submittedName>
        <fullName evidence="1">Uncharacterized protein</fullName>
    </submittedName>
</protein>
<dbReference type="EMBL" id="BIFH01000014">
    <property type="protein sequence ID" value="GCD93357.1"/>
    <property type="molecule type" value="Genomic_DNA"/>
</dbReference>
<evidence type="ECO:0000313" key="1">
    <source>
        <dbReference type="EMBL" id="GCD93357.1"/>
    </source>
</evidence>
<dbReference type="Pfam" id="PF18963">
    <property type="entry name" value="DUF5703"/>
    <property type="match status" value="1"/>
</dbReference>